<name>A0ABS8BSE9_9RHOB</name>
<evidence type="ECO:0000256" key="5">
    <source>
        <dbReference type="ARBA" id="ARBA00023277"/>
    </source>
</evidence>
<comment type="catalytic activity">
    <reaction evidence="1 6">
        <text>beta-D-ribopyranose = beta-D-ribofuranose</text>
        <dbReference type="Rhea" id="RHEA:25432"/>
        <dbReference type="ChEBI" id="CHEBI:27476"/>
        <dbReference type="ChEBI" id="CHEBI:47002"/>
        <dbReference type="EC" id="5.4.99.62"/>
    </reaction>
</comment>
<evidence type="ECO:0000256" key="3">
    <source>
        <dbReference type="ARBA" id="ARBA00022490"/>
    </source>
</evidence>
<keyword evidence="3 6" id="KW-0963">Cytoplasm</keyword>
<proteinExistence type="inferred from homology"/>
<dbReference type="RefSeq" id="WP_090160300.1">
    <property type="nucleotide sequence ID" value="NZ_JAJATZ010000002.1"/>
</dbReference>
<accession>A0ABS8BSE9</accession>
<keyword evidence="8" id="KW-1185">Reference proteome</keyword>
<dbReference type="EMBL" id="JAJATZ010000002">
    <property type="protein sequence ID" value="MCB5198669.1"/>
    <property type="molecule type" value="Genomic_DNA"/>
</dbReference>
<gene>
    <name evidence="6 7" type="primary">rbsD</name>
    <name evidence="7" type="ORF">LGQ03_05405</name>
</gene>
<feature type="binding site" evidence="6">
    <location>
        <position position="90"/>
    </location>
    <ligand>
        <name>substrate</name>
    </ligand>
</feature>
<dbReference type="EC" id="5.4.99.62" evidence="2 6"/>
<evidence type="ECO:0000313" key="7">
    <source>
        <dbReference type="EMBL" id="MCB5198669.1"/>
    </source>
</evidence>
<keyword evidence="5 6" id="KW-0119">Carbohydrate metabolism</keyword>
<dbReference type="InterPro" id="IPR023750">
    <property type="entry name" value="RbsD-like_sf"/>
</dbReference>
<feature type="binding site" evidence="6">
    <location>
        <position position="28"/>
    </location>
    <ligand>
        <name>substrate</name>
    </ligand>
</feature>
<dbReference type="Proteomes" id="UP001138961">
    <property type="component" value="Unassembled WGS sequence"/>
</dbReference>
<feature type="binding site" evidence="6">
    <location>
        <begin position="112"/>
        <end position="114"/>
    </location>
    <ligand>
        <name>substrate</name>
    </ligand>
</feature>
<reference evidence="7" key="1">
    <citation type="submission" date="2021-10" db="EMBL/GenBank/DDBJ databases">
        <title>Loktanella gaetbuli sp. nov., isolated from a tidal flat.</title>
        <authorList>
            <person name="Park S."/>
            <person name="Yoon J.-H."/>
        </authorList>
    </citation>
    <scope>NUCLEOTIDE SEQUENCE</scope>
    <source>
        <strain evidence="7">TSTF-M6</strain>
    </source>
</reference>
<dbReference type="Gene3D" id="3.40.1650.10">
    <property type="entry name" value="RbsD-like domain"/>
    <property type="match status" value="1"/>
</dbReference>
<dbReference type="InterPro" id="IPR023064">
    <property type="entry name" value="D-ribose_pyranase"/>
</dbReference>
<evidence type="ECO:0000313" key="8">
    <source>
        <dbReference type="Proteomes" id="UP001138961"/>
    </source>
</evidence>
<comment type="function">
    <text evidence="6">Catalyzes the interconversion of beta-pyran and beta-furan forms of D-ribose.</text>
</comment>
<evidence type="ECO:0000256" key="4">
    <source>
        <dbReference type="ARBA" id="ARBA00023235"/>
    </source>
</evidence>
<organism evidence="7 8">
    <name type="scientific">Loktanella gaetbuli</name>
    <dbReference type="NCBI Taxonomy" id="2881335"/>
    <lineage>
        <taxon>Bacteria</taxon>
        <taxon>Pseudomonadati</taxon>
        <taxon>Pseudomonadota</taxon>
        <taxon>Alphaproteobacteria</taxon>
        <taxon>Rhodobacterales</taxon>
        <taxon>Roseobacteraceae</taxon>
        <taxon>Loktanella</taxon>
    </lineage>
</organism>
<dbReference type="PANTHER" id="PTHR37831">
    <property type="entry name" value="D-RIBOSE PYRANASE"/>
    <property type="match status" value="1"/>
</dbReference>
<evidence type="ECO:0000256" key="1">
    <source>
        <dbReference type="ARBA" id="ARBA00000223"/>
    </source>
</evidence>
<comment type="subunit">
    <text evidence="6">Homodecamer.</text>
</comment>
<evidence type="ECO:0000256" key="2">
    <source>
        <dbReference type="ARBA" id="ARBA00012862"/>
    </source>
</evidence>
<sequence>MKKTGILNAELSRAIAQMGHGDCLVVADAGLPLPAHLPVIDLAVVAGLPRFADVLAAILTELEVERCLMATEASPALQDLAPCPPACVPHTDFKRATQSARVLVRTGETTPYANIALYSGVTF</sequence>
<feature type="active site" description="Proton donor" evidence="6">
    <location>
        <position position="20"/>
    </location>
</feature>
<evidence type="ECO:0000256" key="6">
    <source>
        <dbReference type="HAMAP-Rule" id="MF_01661"/>
    </source>
</evidence>
<dbReference type="InterPro" id="IPR007721">
    <property type="entry name" value="RbsD_FucU"/>
</dbReference>
<dbReference type="HAMAP" id="MF_01661">
    <property type="entry name" value="D_rib_pyranase"/>
    <property type="match status" value="1"/>
</dbReference>
<comment type="subcellular location">
    <subcellularLocation>
        <location evidence="6">Cytoplasm</location>
    </subcellularLocation>
</comment>
<dbReference type="NCBIfam" id="NF008761">
    <property type="entry name" value="PRK11797.1"/>
    <property type="match status" value="1"/>
</dbReference>
<dbReference type="SUPFAM" id="SSF102546">
    <property type="entry name" value="RbsD-like"/>
    <property type="match status" value="1"/>
</dbReference>
<comment type="pathway">
    <text evidence="6">Carbohydrate metabolism; D-ribose degradation; D-ribose 5-phosphate from beta-D-ribopyranose: step 1/2.</text>
</comment>
<keyword evidence="4 6" id="KW-0413">Isomerase</keyword>
<dbReference type="GO" id="GO:0062193">
    <property type="term" value="F:D-ribose pyranase activity"/>
    <property type="evidence" value="ECO:0007669"/>
    <property type="project" value="UniProtKB-EC"/>
</dbReference>
<dbReference type="PANTHER" id="PTHR37831:SF1">
    <property type="entry name" value="D-RIBOSE PYRANASE"/>
    <property type="match status" value="1"/>
</dbReference>
<comment type="caution">
    <text evidence="7">The sequence shown here is derived from an EMBL/GenBank/DDBJ whole genome shotgun (WGS) entry which is preliminary data.</text>
</comment>
<dbReference type="Pfam" id="PF05025">
    <property type="entry name" value="RbsD_FucU"/>
    <property type="match status" value="1"/>
</dbReference>
<comment type="similarity">
    <text evidence="6">Belongs to the RbsD / FucU family. RbsD subfamily.</text>
</comment>
<protein>
    <recommendedName>
        <fullName evidence="2 6">D-ribose pyranase</fullName>
        <ecNumber evidence="2 6">5.4.99.62</ecNumber>
    </recommendedName>
</protein>